<evidence type="ECO:0000256" key="2">
    <source>
        <dbReference type="ARBA" id="ARBA00022692"/>
    </source>
</evidence>
<feature type="transmembrane region" description="Helical" evidence="6">
    <location>
        <begin position="115"/>
        <end position="134"/>
    </location>
</feature>
<dbReference type="EMBL" id="JACGXP010000002">
    <property type="protein sequence ID" value="MBA8990378.1"/>
    <property type="molecule type" value="Genomic_DNA"/>
</dbReference>
<sequence>MPRTETTNRTAPRRRTRTRRLTDRALALDPGLVKTDGALRTLLAVPAGMAVGYAIAAAFGLPAILGVMIGAMPAFITCLVIVDPSTGRTAARTGAVVVPFVVALAGSIALQPFRLLELVLIVVLLFVQFAAASWGSWASDAAAVGFSGYLCGLLLPLPETSVVPLGLVVAGSLAVTILVRLLLRPDPHRALLRTRRGFVARGSLVLEAAVAALAGADDPATRRRTLRRLRRSRDRYHEIALTVDGMLAASGVDADSAAEELHRLVFDTHFAIDELGRGAAALVEHGAPSDVRHAALRAFTIVLRSGGSHGEEAAHTLLARYGITPSASDEGSRTTALVRRLAAELTDLRTAGVRWRELRDELPRRGAGVPFATPVVLAGGRPVGAVPILADALAEGPWRRWHLTASLRTAVHAAIAVAIVEPLALMLDGSRFYWGVIGVMVVLAGTNTTHERVRKGLHRGVGTVVGGAIGIVLVHLVGTSHPWVTIVLVCVLIAVGTYGFGGVYSLWAACLVVVLCQVYAFSGSFTDTLIPMRLAENLLGAAVAVLVSAVVFPIATRAVIRRAVRRQLVAVRAFVLALVGEDGDTETGVTDAAEATRASSADRTERPDLRARSRAVDAATYQLDAVLRPMVRFPTGGPARADARTRTSLQAAATFAREAAGRLGAAPQDPPASLRGAADRLAASIQHLADGIVAGPRPSAGTVVWSRVGDLLDDAVADASGRPDERAVETAAHALGRIDEALALLADRHRATVLGEAASRSTPTSAR</sequence>
<evidence type="ECO:0000313" key="8">
    <source>
        <dbReference type="EMBL" id="MBA8990378.1"/>
    </source>
</evidence>
<evidence type="ECO:0000256" key="4">
    <source>
        <dbReference type="ARBA" id="ARBA00023136"/>
    </source>
</evidence>
<comment type="subcellular location">
    <subcellularLocation>
        <location evidence="1">Membrane</location>
        <topology evidence="1">Multi-pass membrane protein</topology>
    </subcellularLocation>
</comment>
<protein>
    <recommendedName>
        <fullName evidence="7">Integral membrane bound transporter domain-containing protein</fullName>
    </recommendedName>
</protein>
<dbReference type="InterPro" id="IPR049453">
    <property type="entry name" value="Memb_transporter_dom"/>
</dbReference>
<evidence type="ECO:0000256" key="6">
    <source>
        <dbReference type="SAM" id="Phobius"/>
    </source>
</evidence>
<reference evidence="8 9" key="1">
    <citation type="submission" date="2020-07" db="EMBL/GenBank/DDBJ databases">
        <title>Above-ground endophytic microbial communities from plants in different locations in the United States.</title>
        <authorList>
            <person name="Frank C."/>
        </authorList>
    </citation>
    <scope>NUCLEOTIDE SEQUENCE [LARGE SCALE GENOMIC DNA]</scope>
    <source>
        <strain evidence="8 9">WPL5_2</strain>
    </source>
</reference>
<feature type="transmembrane region" description="Helical" evidence="6">
    <location>
        <begin position="89"/>
        <end position="109"/>
    </location>
</feature>
<comment type="caution">
    <text evidence="8">The sequence shown here is derived from an EMBL/GenBank/DDBJ whole genome shotgun (WGS) entry which is preliminary data.</text>
</comment>
<evidence type="ECO:0000256" key="5">
    <source>
        <dbReference type="SAM" id="MobiDB-lite"/>
    </source>
</evidence>
<feature type="transmembrane region" description="Helical" evidence="6">
    <location>
        <begin position="538"/>
        <end position="560"/>
    </location>
</feature>
<organism evidence="8 9">
    <name type="scientific">Curtobacterium pusillum</name>
    <dbReference type="NCBI Taxonomy" id="69373"/>
    <lineage>
        <taxon>Bacteria</taxon>
        <taxon>Bacillati</taxon>
        <taxon>Actinomycetota</taxon>
        <taxon>Actinomycetes</taxon>
        <taxon>Micrococcales</taxon>
        <taxon>Microbacteriaceae</taxon>
        <taxon>Curtobacterium</taxon>
    </lineage>
</organism>
<gene>
    <name evidence="8" type="ORF">FHW23_001624</name>
</gene>
<keyword evidence="2 6" id="KW-0812">Transmembrane</keyword>
<feature type="transmembrane region" description="Helical" evidence="6">
    <location>
        <begin position="460"/>
        <end position="477"/>
    </location>
</feature>
<feature type="transmembrane region" description="Helical" evidence="6">
    <location>
        <begin position="432"/>
        <end position="448"/>
    </location>
</feature>
<keyword evidence="4 6" id="KW-0472">Membrane</keyword>
<evidence type="ECO:0000256" key="1">
    <source>
        <dbReference type="ARBA" id="ARBA00004141"/>
    </source>
</evidence>
<dbReference type="Pfam" id="PF13515">
    <property type="entry name" value="FUSC_2"/>
    <property type="match status" value="1"/>
</dbReference>
<evidence type="ECO:0000313" key="9">
    <source>
        <dbReference type="Proteomes" id="UP000590225"/>
    </source>
</evidence>
<feature type="transmembrane region" description="Helical" evidence="6">
    <location>
        <begin position="163"/>
        <end position="183"/>
    </location>
</feature>
<feature type="compositionally biased region" description="Basic and acidic residues" evidence="5">
    <location>
        <begin position="600"/>
        <end position="609"/>
    </location>
</feature>
<feature type="transmembrane region" description="Helical" evidence="6">
    <location>
        <begin position="483"/>
        <end position="501"/>
    </location>
</feature>
<name>A0AAW3T844_9MICO</name>
<feature type="transmembrane region" description="Helical" evidence="6">
    <location>
        <begin position="506"/>
        <end position="526"/>
    </location>
</feature>
<accession>A0AAW3T844</accession>
<dbReference type="Proteomes" id="UP000590225">
    <property type="component" value="Unassembled WGS sequence"/>
</dbReference>
<dbReference type="GO" id="GO:0016020">
    <property type="term" value="C:membrane"/>
    <property type="evidence" value="ECO:0007669"/>
    <property type="project" value="UniProtKB-SubCell"/>
</dbReference>
<evidence type="ECO:0000259" key="7">
    <source>
        <dbReference type="Pfam" id="PF13515"/>
    </source>
</evidence>
<feature type="region of interest" description="Disordered" evidence="5">
    <location>
        <begin position="585"/>
        <end position="609"/>
    </location>
</feature>
<evidence type="ECO:0000256" key="3">
    <source>
        <dbReference type="ARBA" id="ARBA00022989"/>
    </source>
</evidence>
<feature type="domain" description="Integral membrane bound transporter" evidence="7">
    <location>
        <begin position="423"/>
        <end position="547"/>
    </location>
</feature>
<dbReference type="AlphaFoldDB" id="A0AAW3T844"/>
<keyword evidence="3 6" id="KW-1133">Transmembrane helix</keyword>
<proteinExistence type="predicted"/>
<dbReference type="RefSeq" id="WP_182515803.1">
    <property type="nucleotide sequence ID" value="NZ_JACGXP010000002.1"/>
</dbReference>
<feature type="transmembrane region" description="Helical" evidence="6">
    <location>
        <begin position="50"/>
        <end position="82"/>
    </location>
</feature>